<dbReference type="Gene3D" id="4.10.80.30">
    <property type="entry name" value="DNA polymerase, domain 6"/>
    <property type="match status" value="1"/>
</dbReference>
<feature type="domain" description="LysM" evidence="6">
    <location>
        <begin position="350"/>
        <end position="393"/>
    </location>
</feature>
<dbReference type="EMBL" id="CP019609">
    <property type="protein sequence ID" value="AQP54798.1"/>
    <property type="molecule type" value="Genomic_DNA"/>
</dbReference>
<evidence type="ECO:0000256" key="5">
    <source>
        <dbReference type="SAM" id="MobiDB-lite"/>
    </source>
</evidence>
<dbReference type="PANTHER" id="PTHR33734">
    <property type="entry name" value="LYSM DOMAIN-CONTAINING GPI-ANCHORED PROTEIN 2"/>
    <property type="match status" value="1"/>
</dbReference>
<dbReference type="InterPro" id="IPR018392">
    <property type="entry name" value="LysM"/>
</dbReference>
<dbReference type="SUPFAM" id="SSF54106">
    <property type="entry name" value="LysM domain"/>
    <property type="match status" value="5"/>
</dbReference>
<dbReference type="SMART" id="SM00047">
    <property type="entry name" value="LYZ2"/>
    <property type="match status" value="1"/>
</dbReference>
<sequence length="673" mass="73213">MNQQVGQPAVSEDQTETNQKSSESSVQASTLSTSTEISSEHSSSSTKTSETTSKATTTSSTKNEASPSETQSSQTMATTSSTNQTKQPTSSTTTSSATKETKETKETRESNKETTQSKPATKPKVTVKNKQAVSSNQIKKSVSQPQPQTASLNRQAIPQNDFVGTVAPYAQQVAAQNDLYASVMIAQSILESGYGQSTLSQAPNFNLFGIKGQYQGQSVRMLTWEHYNGKNVQIYDNFRKYPSYAESFQDNARVLRTTSFYPGVYFYAGAWKSNTTSYRDATAALTGKYATDPNYNNKLNNLIQMYNLTQYDSPSSGSGEVIDTSTKPTTPSNDNSSTGSGSTNTNVSQQTYTVQRGDTLYAISRRYNVSVGNLMSWNGLTNHMIYPGQKLVIKGSTISIPNQPETKPEVKPQEKPSKPNQPSGTNESQKVYTVKSGDTLSGIGRQFGVSVANLKSWNGLTSDMIYVNQQLVIKGQNGTQKPQAKPQPKPTKPSQPAVSSTTYQVKSGDTLYGISRRYGVSVSELKSWNGLTNDLIYVGQGLTIKGVKVQSKPQSQATVRPTVNQGTTTYQVKSGDTLYHIGLAHGLTVSEIKAKNGLTSDLIYVGQKLVLKTTEKARPQTTVQVGKGQMHKVQRGETLWALAQKYQTSVSQIKTANRLSSDIIYPGQLLKVK</sequence>
<feature type="region of interest" description="Disordered" evidence="5">
    <location>
        <begin position="314"/>
        <end position="351"/>
    </location>
</feature>
<dbReference type="STRING" id="633807.BW732_06760"/>
<dbReference type="KEGG" id="vpi:BW732_06760"/>
<organism evidence="7 8">
    <name type="scientific">Vagococcus penaei</name>
    <dbReference type="NCBI Taxonomy" id="633807"/>
    <lineage>
        <taxon>Bacteria</taxon>
        <taxon>Bacillati</taxon>
        <taxon>Bacillota</taxon>
        <taxon>Bacilli</taxon>
        <taxon>Lactobacillales</taxon>
        <taxon>Enterococcaceae</taxon>
        <taxon>Vagococcus</taxon>
    </lineage>
</organism>
<dbReference type="InterPro" id="IPR036779">
    <property type="entry name" value="LysM_dom_sf"/>
</dbReference>
<evidence type="ECO:0000313" key="7">
    <source>
        <dbReference type="EMBL" id="AQP54798.1"/>
    </source>
</evidence>
<evidence type="ECO:0000256" key="3">
    <source>
        <dbReference type="ARBA" id="ARBA00022638"/>
    </source>
</evidence>
<dbReference type="GO" id="GO:0004040">
    <property type="term" value="F:amidase activity"/>
    <property type="evidence" value="ECO:0007669"/>
    <property type="project" value="InterPro"/>
</dbReference>
<evidence type="ECO:0000259" key="6">
    <source>
        <dbReference type="PROSITE" id="PS51782"/>
    </source>
</evidence>
<feature type="domain" description="LysM" evidence="6">
    <location>
        <begin position="501"/>
        <end position="544"/>
    </location>
</feature>
<feature type="compositionally biased region" description="Basic and acidic residues" evidence="5">
    <location>
        <begin position="99"/>
        <end position="112"/>
    </location>
</feature>
<dbReference type="Gene3D" id="1.10.530.10">
    <property type="match status" value="1"/>
</dbReference>
<keyword evidence="2" id="KW-0929">Antimicrobial</keyword>
<feature type="domain" description="LysM" evidence="6">
    <location>
        <begin position="430"/>
        <end position="473"/>
    </location>
</feature>
<dbReference type="Pfam" id="PF01832">
    <property type="entry name" value="Glucosaminidase"/>
    <property type="match status" value="1"/>
</dbReference>
<keyword evidence="3" id="KW-0081">Bacteriolytic enzyme</keyword>
<feature type="domain" description="LysM" evidence="6">
    <location>
        <begin position="629"/>
        <end position="672"/>
    </location>
</feature>
<dbReference type="Pfam" id="PF01476">
    <property type="entry name" value="LysM"/>
    <property type="match status" value="5"/>
</dbReference>
<evidence type="ECO:0000256" key="1">
    <source>
        <dbReference type="ARBA" id="ARBA00010266"/>
    </source>
</evidence>
<dbReference type="AlphaFoldDB" id="A0A1Q2D8N3"/>
<comment type="similarity">
    <text evidence="1">Belongs to the glycosyl hydrolase 73 family.</text>
</comment>
<dbReference type="PANTHER" id="PTHR33734:SF22">
    <property type="entry name" value="MEMBRANE-BOUND LYTIC MUREIN TRANSGLYCOSYLASE D"/>
    <property type="match status" value="1"/>
</dbReference>
<dbReference type="InterPro" id="IPR002901">
    <property type="entry name" value="MGlyc_endo_b_GlcNAc-like_dom"/>
</dbReference>
<dbReference type="Proteomes" id="UP000188246">
    <property type="component" value="Chromosome"/>
</dbReference>
<protein>
    <recommendedName>
        <fullName evidence="4">Peptidoglycan hydrolase</fullName>
    </recommendedName>
</protein>
<dbReference type="SMART" id="SM00257">
    <property type="entry name" value="LysM"/>
    <property type="match status" value="5"/>
</dbReference>
<reference evidence="7 8" key="1">
    <citation type="journal article" date="2010" name="Int. J. Syst. Evol. Microbiol.">
        <title>Vagococcus penaei sp. nov., isolated from spoilage microbiota of cooked shrimp (Penaeus vannamei).</title>
        <authorList>
            <person name="Jaffres E."/>
            <person name="Prevost H."/>
            <person name="Rossero A."/>
            <person name="Joffraud J.J."/>
            <person name="Dousset X."/>
        </authorList>
    </citation>
    <scope>NUCLEOTIDE SEQUENCE [LARGE SCALE GENOMIC DNA]</scope>
    <source>
        <strain evidence="7 8">CD276</strain>
    </source>
</reference>
<dbReference type="PROSITE" id="PS51782">
    <property type="entry name" value="LYSM"/>
    <property type="match status" value="5"/>
</dbReference>
<feature type="domain" description="LysM" evidence="6">
    <location>
        <begin position="568"/>
        <end position="611"/>
    </location>
</feature>
<feature type="region of interest" description="Disordered" evidence="5">
    <location>
        <begin position="476"/>
        <end position="502"/>
    </location>
</feature>
<proteinExistence type="inferred from homology"/>
<dbReference type="CDD" id="cd00118">
    <property type="entry name" value="LysM"/>
    <property type="match status" value="5"/>
</dbReference>
<evidence type="ECO:0000256" key="2">
    <source>
        <dbReference type="ARBA" id="ARBA00022529"/>
    </source>
</evidence>
<dbReference type="GO" id="GO:0008932">
    <property type="term" value="F:lytic endotransglycosylase activity"/>
    <property type="evidence" value="ECO:0007669"/>
    <property type="project" value="TreeGrafter"/>
</dbReference>
<feature type="region of interest" description="Disordered" evidence="5">
    <location>
        <begin position="399"/>
        <end position="430"/>
    </location>
</feature>
<keyword evidence="8" id="KW-1185">Reference proteome</keyword>
<dbReference type="GO" id="GO:0031640">
    <property type="term" value="P:killing of cells of another organism"/>
    <property type="evidence" value="ECO:0007669"/>
    <property type="project" value="UniProtKB-KW"/>
</dbReference>
<feature type="compositionally biased region" description="Low complexity" evidence="5">
    <location>
        <begin position="28"/>
        <end position="98"/>
    </location>
</feature>
<feature type="region of interest" description="Disordered" evidence="5">
    <location>
        <begin position="1"/>
        <end position="151"/>
    </location>
</feature>
<gene>
    <name evidence="7" type="ORF">BW732_06760</name>
</gene>
<evidence type="ECO:0000256" key="4">
    <source>
        <dbReference type="ARBA" id="ARBA00032108"/>
    </source>
</evidence>
<feature type="compositionally biased region" description="Polar residues" evidence="5">
    <location>
        <begin position="418"/>
        <end position="430"/>
    </location>
</feature>
<feature type="compositionally biased region" description="Low complexity" evidence="5">
    <location>
        <begin position="323"/>
        <end position="348"/>
    </location>
</feature>
<feature type="compositionally biased region" description="Basic and acidic residues" evidence="5">
    <location>
        <begin position="406"/>
        <end position="417"/>
    </location>
</feature>
<dbReference type="GO" id="GO:0042742">
    <property type="term" value="P:defense response to bacterium"/>
    <property type="evidence" value="ECO:0007669"/>
    <property type="project" value="UniProtKB-KW"/>
</dbReference>
<dbReference type="Gene3D" id="3.10.350.10">
    <property type="entry name" value="LysM domain"/>
    <property type="match status" value="5"/>
</dbReference>
<accession>A0A1Q2D8N3</accession>
<feature type="compositionally biased region" description="Polar residues" evidence="5">
    <location>
        <begin position="16"/>
        <end position="27"/>
    </location>
</feature>
<feature type="compositionally biased region" description="Polar residues" evidence="5">
    <location>
        <begin position="128"/>
        <end position="151"/>
    </location>
</feature>
<evidence type="ECO:0000313" key="8">
    <source>
        <dbReference type="Proteomes" id="UP000188246"/>
    </source>
</evidence>
<name>A0A1Q2D8N3_9ENTE</name>